<feature type="compositionally biased region" description="Basic residues" evidence="1">
    <location>
        <begin position="187"/>
        <end position="199"/>
    </location>
</feature>
<accession>A0AAE0XKA0</accession>
<name>A0AAE0XKA0_9PEZI</name>
<feature type="compositionally biased region" description="Low complexity" evidence="1">
    <location>
        <begin position="26"/>
        <end position="36"/>
    </location>
</feature>
<evidence type="ECO:0000256" key="1">
    <source>
        <dbReference type="SAM" id="MobiDB-lite"/>
    </source>
</evidence>
<dbReference type="Proteomes" id="UP001270362">
    <property type="component" value="Unassembled WGS sequence"/>
</dbReference>
<reference evidence="2" key="1">
    <citation type="journal article" date="2023" name="Mol. Phylogenet. Evol.">
        <title>Genome-scale phylogeny and comparative genomics of the fungal order Sordariales.</title>
        <authorList>
            <person name="Hensen N."/>
            <person name="Bonometti L."/>
            <person name="Westerberg I."/>
            <person name="Brannstrom I.O."/>
            <person name="Guillou S."/>
            <person name="Cros-Aarteil S."/>
            <person name="Calhoun S."/>
            <person name="Haridas S."/>
            <person name="Kuo A."/>
            <person name="Mondo S."/>
            <person name="Pangilinan J."/>
            <person name="Riley R."/>
            <person name="LaButti K."/>
            <person name="Andreopoulos B."/>
            <person name="Lipzen A."/>
            <person name="Chen C."/>
            <person name="Yan M."/>
            <person name="Daum C."/>
            <person name="Ng V."/>
            <person name="Clum A."/>
            <person name="Steindorff A."/>
            <person name="Ohm R.A."/>
            <person name="Martin F."/>
            <person name="Silar P."/>
            <person name="Natvig D.O."/>
            <person name="Lalanne C."/>
            <person name="Gautier V."/>
            <person name="Ament-Velasquez S.L."/>
            <person name="Kruys A."/>
            <person name="Hutchinson M.I."/>
            <person name="Powell A.J."/>
            <person name="Barry K."/>
            <person name="Miller A.N."/>
            <person name="Grigoriev I.V."/>
            <person name="Debuchy R."/>
            <person name="Gladieux P."/>
            <person name="Hiltunen Thoren M."/>
            <person name="Johannesson H."/>
        </authorList>
    </citation>
    <scope>NUCLEOTIDE SEQUENCE</scope>
    <source>
        <strain evidence="2">CBS 314.62</strain>
    </source>
</reference>
<proteinExistence type="predicted"/>
<comment type="caution">
    <text evidence="2">The sequence shown here is derived from an EMBL/GenBank/DDBJ whole genome shotgun (WGS) entry which is preliminary data.</text>
</comment>
<reference evidence="2" key="2">
    <citation type="submission" date="2023-06" db="EMBL/GenBank/DDBJ databases">
        <authorList>
            <consortium name="Lawrence Berkeley National Laboratory"/>
            <person name="Haridas S."/>
            <person name="Hensen N."/>
            <person name="Bonometti L."/>
            <person name="Westerberg I."/>
            <person name="Brannstrom I.O."/>
            <person name="Guillou S."/>
            <person name="Cros-Aarteil S."/>
            <person name="Calhoun S."/>
            <person name="Kuo A."/>
            <person name="Mondo S."/>
            <person name="Pangilinan J."/>
            <person name="Riley R."/>
            <person name="Labutti K."/>
            <person name="Andreopoulos B."/>
            <person name="Lipzen A."/>
            <person name="Chen C."/>
            <person name="Yanf M."/>
            <person name="Daum C."/>
            <person name="Ng V."/>
            <person name="Clum A."/>
            <person name="Steindorff A."/>
            <person name="Ohm R."/>
            <person name="Martin F."/>
            <person name="Silar P."/>
            <person name="Natvig D."/>
            <person name="Lalanne C."/>
            <person name="Gautier V."/>
            <person name="Ament-Velasquez S.L."/>
            <person name="Kruys A."/>
            <person name="Hutchinson M.I."/>
            <person name="Powell A.J."/>
            <person name="Barry K."/>
            <person name="Miller A.N."/>
            <person name="Grigoriev I.V."/>
            <person name="Debuchy R."/>
            <person name="Gladieux P."/>
            <person name="Thoren M.H."/>
            <person name="Johannesson H."/>
        </authorList>
    </citation>
    <scope>NUCLEOTIDE SEQUENCE</scope>
    <source>
        <strain evidence="2">CBS 314.62</strain>
    </source>
</reference>
<evidence type="ECO:0000313" key="3">
    <source>
        <dbReference type="Proteomes" id="UP001270362"/>
    </source>
</evidence>
<evidence type="ECO:0000313" key="2">
    <source>
        <dbReference type="EMBL" id="KAK3694492.1"/>
    </source>
</evidence>
<dbReference type="AlphaFoldDB" id="A0AAE0XKA0"/>
<feature type="region of interest" description="Disordered" evidence="1">
    <location>
        <begin position="180"/>
        <end position="199"/>
    </location>
</feature>
<feature type="region of interest" description="Disordered" evidence="1">
    <location>
        <begin position="1"/>
        <end position="36"/>
    </location>
</feature>
<organism evidence="2 3">
    <name type="scientific">Podospora appendiculata</name>
    <dbReference type="NCBI Taxonomy" id="314037"/>
    <lineage>
        <taxon>Eukaryota</taxon>
        <taxon>Fungi</taxon>
        <taxon>Dikarya</taxon>
        <taxon>Ascomycota</taxon>
        <taxon>Pezizomycotina</taxon>
        <taxon>Sordariomycetes</taxon>
        <taxon>Sordariomycetidae</taxon>
        <taxon>Sordariales</taxon>
        <taxon>Podosporaceae</taxon>
        <taxon>Podospora</taxon>
    </lineage>
</organism>
<gene>
    <name evidence="2" type="ORF">B0T22DRAFT_72337</name>
</gene>
<dbReference type="EMBL" id="JAULSO010000001">
    <property type="protein sequence ID" value="KAK3694492.1"/>
    <property type="molecule type" value="Genomic_DNA"/>
</dbReference>
<protein>
    <submittedName>
        <fullName evidence="2">Uncharacterized protein</fullName>
    </submittedName>
</protein>
<feature type="compositionally biased region" description="Basic and acidic residues" evidence="1">
    <location>
        <begin position="1"/>
        <end position="17"/>
    </location>
</feature>
<keyword evidence="3" id="KW-1185">Reference proteome</keyword>
<sequence>MLEHFKPSSRRRAELKEHRTRPPFPTSSSSAPHTHSTCVGTCPVLPCANCMGSCRGGLFGAGRPLFAPSCRIYELRDTGRRVTYLFMVDGKNREEKSEERYPLLMYLAEDEKEEEEGAAISRYLYLGNLKAHSRTLPCRPKPTIQRLQTSSAVPIWLQPGRRKVVSCIDCACMHAIRRTPPHCSSQRPKREHRPTKPRHRAKQRLFLHFSLPIAFLLTATETLHSVLPPLILITAMSMIPLPSISTYTRPLPSLPACLPACQARIGARS</sequence>